<keyword evidence="1" id="KW-0472">Membrane</keyword>
<keyword evidence="1" id="KW-0812">Transmembrane</keyword>
<accession>A0A2I0KY80</accession>
<proteinExistence type="predicted"/>
<organism evidence="2 3">
    <name type="scientific">Punica granatum</name>
    <name type="common">Pomegranate</name>
    <dbReference type="NCBI Taxonomy" id="22663"/>
    <lineage>
        <taxon>Eukaryota</taxon>
        <taxon>Viridiplantae</taxon>
        <taxon>Streptophyta</taxon>
        <taxon>Embryophyta</taxon>
        <taxon>Tracheophyta</taxon>
        <taxon>Spermatophyta</taxon>
        <taxon>Magnoliopsida</taxon>
        <taxon>eudicotyledons</taxon>
        <taxon>Gunneridae</taxon>
        <taxon>Pentapetalae</taxon>
        <taxon>rosids</taxon>
        <taxon>malvids</taxon>
        <taxon>Myrtales</taxon>
        <taxon>Lythraceae</taxon>
        <taxon>Punica</taxon>
    </lineage>
</organism>
<evidence type="ECO:0000313" key="3">
    <source>
        <dbReference type="Proteomes" id="UP000233551"/>
    </source>
</evidence>
<name>A0A2I0KY80_PUNGR</name>
<dbReference type="EMBL" id="PGOL01000276">
    <property type="protein sequence ID" value="PKI73431.1"/>
    <property type="molecule type" value="Genomic_DNA"/>
</dbReference>
<dbReference type="AlphaFoldDB" id="A0A2I0KY80"/>
<keyword evidence="1" id="KW-1133">Transmembrane helix</keyword>
<protein>
    <submittedName>
        <fullName evidence="2">Uncharacterized protein</fullName>
    </submittedName>
</protein>
<evidence type="ECO:0000256" key="1">
    <source>
        <dbReference type="SAM" id="Phobius"/>
    </source>
</evidence>
<feature type="transmembrane region" description="Helical" evidence="1">
    <location>
        <begin position="98"/>
        <end position="123"/>
    </location>
</feature>
<comment type="caution">
    <text evidence="2">The sequence shown here is derived from an EMBL/GenBank/DDBJ whole genome shotgun (WGS) entry which is preliminary data.</text>
</comment>
<dbReference type="Proteomes" id="UP000233551">
    <property type="component" value="Unassembled WGS sequence"/>
</dbReference>
<keyword evidence="3" id="KW-1185">Reference proteome</keyword>
<sequence>METWADLVLEAPNCETNATNGLERLNTCGSTLQPRLKIENQRRPMNLQSELFHCFLGVLMCPKTTVFSVCRKRFPKPLGLLGVDGAGRLRGALGIGSWLCWDSVVVGVACIAAGVVVLCWRPAGAQLGH</sequence>
<gene>
    <name evidence="2" type="ORF">CRG98_006201</name>
</gene>
<reference evidence="2 3" key="1">
    <citation type="submission" date="2017-11" db="EMBL/GenBank/DDBJ databases">
        <title>De-novo sequencing of pomegranate (Punica granatum L.) genome.</title>
        <authorList>
            <person name="Akparov Z."/>
            <person name="Amiraslanov A."/>
            <person name="Hajiyeva S."/>
            <person name="Abbasov M."/>
            <person name="Kaur K."/>
            <person name="Hamwieh A."/>
            <person name="Solovyev V."/>
            <person name="Salamov A."/>
            <person name="Braich B."/>
            <person name="Kosarev P."/>
            <person name="Mahmoud A."/>
            <person name="Hajiyev E."/>
            <person name="Babayeva S."/>
            <person name="Izzatullayeva V."/>
            <person name="Mammadov A."/>
            <person name="Mammadov A."/>
            <person name="Sharifova S."/>
            <person name="Ojaghi J."/>
            <person name="Eynullazada K."/>
            <person name="Bayramov B."/>
            <person name="Abdulazimova A."/>
            <person name="Shahmuradov I."/>
        </authorList>
    </citation>
    <scope>NUCLEOTIDE SEQUENCE [LARGE SCALE GENOMIC DNA]</scope>
    <source>
        <strain evidence="3">cv. AG2017</strain>
        <tissue evidence="2">Leaf</tissue>
    </source>
</reference>
<evidence type="ECO:0000313" key="2">
    <source>
        <dbReference type="EMBL" id="PKI73431.1"/>
    </source>
</evidence>